<protein>
    <submittedName>
        <fullName evidence="1">Uncharacterized protein</fullName>
    </submittedName>
</protein>
<name>A0A0A9DNN7_ARUDO</name>
<dbReference type="AlphaFoldDB" id="A0A0A9DNN7"/>
<accession>A0A0A9DNN7</accession>
<dbReference type="EMBL" id="GBRH01212508">
    <property type="protein sequence ID" value="JAD85387.1"/>
    <property type="molecule type" value="Transcribed_RNA"/>
</dbReference>
<reference evidence="1" key="1">
    <citation type="submission" date="2014-09" db="EMBL/GenBank/DDBJ databases">
        <authorList>
            <person name="Magalhaes I.L.F."/>
            <person name="Oliveira U."/>
            <person name="Santos F.R."/>
            <person name="Vidigal T.H.D.A."/>
            <person name="Brescovit A.D."/>
            <person name="Santos A.J."/>
        </authorList>
    </citation>
    <scope>NUCLEOTIDE SEQUENCE</scope>
    <source>
        <tissue evidence="1">Shoot tissue taken approximately 20 cm above the soil surface</tissue>
    </source>
</reference>
<evidence type="ECO:0000313" key="1">
    <source>
        <dbReference type="EMBL" id="JAD85387.1"/>
    </source>
</evidence>
<proteinExistence type="predicted"/>
<organism evidence="1">
    <name type="scientific">Arundo donax</name>
    <name type="common">Giant reed</name>
    <name type="synonym">Donax arundinaceus</name>
    <dbReference type="NCBI Taxonomy" id="35708"/>
    <lineage>
        <taxon>Eukaryota</taxon>
        <taxon>Viridiplantae</taxon>
        <taxon>Streptophyta</taxon>
        <taxon>Embryophyta</taxon>
        <taxon>Tracheophyta</taxon>
        <taxon>Spermatophyta</taxon>
        <taxon>Magnoliopsida</taxon>
        <taxon>Liliopsida</taxon>
        <taxon>Poales</taxon>
        <taxon>Poaceae</taxon>
        <taxon>PACMAD clade</taxon>
        <taxon>Arundinoideae</taxon>
        <taxon>Arundineae</taxon>
        <taxon>Arundo</taxon>
    </lineage>
</organism>
<sequence length="27" mass="3084">MNLNLCSNVYSYLCHFSGARSNEYGKL</sequence>
<reference evidence="1" key="2">
    <citation type="journal article" date="2015" name="Data Brief">
        <title>Shoot transcriptome of the giant reed, Arundo donax.</title>
        <authorList>
            <person name="Barrero R.A."/>
            <person name="Guerrero F.D."/>
            <person name="Moolhuijzen P."/>
            <person name="Goolsby J.A."/>
            <person name="Tidwell J."/>
            <person name="Bellgard S.E."/>
            <person name="Bellgard M.I."/>
        </authorList>
    </citation>
    <scope>NUCLEOTIDE SEQUENCE</scope>
    <source>
        <tissue evidence="1">Shoot tissue taken approximately 20 cm above the soil surface</tissue>
    </source>
</reference>